<accession>A0A1G8P072</accession>
<dbReference type="PANTHER" id="PTHR21192">
    <property type="entry name" value="NUCLEAR PROTEIN E3-3"/>
    <property type="match status" value="1"/>
</dbReference>
<dbReference type="InterPro" id="IPR036748">
    <property type="entry name" value="MTH938-like_sf"/>
</dbReference>
<dbReference type="Pfam" id="PF04430">
    <property type="entry name" value="DUF498"/>
    <property type="match status" value="1"/>
</dbReference>
<dbReference type="AlphaFoldDB" id="A0A1G8P072"/>
<proteinExistence type="predicted"/>
<dbReference type="STRING" id="555512.SAMN04487993_101196"/>
<keyword evidence="2" id="KW-1185">Reference proteome</keyword>
<evidence type="ECO:0000313" key="1">
    <source>
        <dbReference type="EMBL" id="SDI85894.1"/>
    </source>
</evidence>
<evidence type="ECO:0000313" key="2">
    <source>
        <dbReference type="Proteomes" id="UP000199093"/>
    </source>
</evidence>
<protein>
    <submittedName>
        <fullName evidence="1">Uncharacterized conserved protein, contains Mth938-like domain</fullName>
    </submittedName>
</protein>
<organism evidence="1 2">
    <name type="scientific">Salipiger marinus</name>
    <dbReference type="NCBI Taxonomy" id="555512"/>
    <lineage>
        <taxon>Bacteria</taxon>
        <taxon>Pseudomonadati</taxon>
        <taxon>Pseudomonadota</taxon>
        <taxon>Alphaproteobacteria</taxon>
        <taxon>Rhodobacterales</taxon>
        <taxon>Roseobacteraceae</taxon>
        <taxon>Salipiger</taxon>
    </lineage>
</organism>
<dbReference type="CDD" id="cd00248">
    <property type="entry name" value="Mth938-like"/>
    <property type="match status" value="1"/>
</dbReference>
<dbReference type="EMBL" id="FNEJ01000011">
    <property type="protein sequence ID" value="SDI85894.1"/>
    <property type="molecule type" value="Genomic_DNA"/>
</dbReference>
<reference evidence="1 2" key="1">
    <citation type="submission" date="2016-10" db="EMBL/GenBank/DDBJ databases">
        <authorList>
            <person name="de Groot N.N."/>
        </authorList>
    </citation>
    <scope>NUCLEOTIDE SEQUENCE [LARGE SCALE GENOMIC DNA]</scope>
    <source>
        <strain evidence="1 2">DSM 26424</strain>
    </source>
</reference>
<gene>
    <name evidence="1" type="ORF">SAMN04487993_101196</name>
</gene>
<dbReference type="SUPFAM" id="SSF64076">
    <property type="entry name" value="MTH938-like"/>
    <property type="match status" value="1"/>
</dbReference>
<name>A0A1G8P072_9RHOB</name>
<dbReference type="RefSeq" id="WP_089848011.1">
    <property type="nucleotide sequence ID" value="NZ_FNEJ01000011.1"/>
</dbReference>
<dbReference type="PANTHER" id="PTHR21192:SF2">
    <property type="entry name" value="NADH DEHYDROGENASE [UBIQUINONE] 1 ALPHA SUBCOMPLEX ASSEMBLY FACTOR 3"/>
    <property type="match status" value="1"/>
</dbReference>
<dbReference type="InterPro" id="IPR007523">
    <property type="entry name" value="NDUFAF3/AAMDC"/>
</dbReference>
<dbReference type="OrthoDB" id="7351393at2"/>
<dbReference type="Proteomes" id="UP000199093">
    <property type="component" value="Unassembled WGS sequence"/>
</dbReference>
<sequence>MRLNEITYSDAMPVEGYGPGFFRIGGQAVDGPVCMTPRGRIGWGGLSDEDTLLALADSIDVLFVGTGRDIAFLPQSLTERLEQAGVGVEVMNSPSACRTYNVLLAEGRRVALAVLPV</sequence>
<dbReference type="Gene3D" id="3.40.1230.10">
    <property type="entry name" value="MTH938-like"/>
    <property type="match status" value="1"/>
</dbReference>